<keyword evidence="4" id="KW-0812">Transmembrane</keyword>
<dbReference type="PANTHER" id="PTHR35093">
    <property type="entry name" value="OUTER MEMBRANE PROTEIN NMB0088-RELATED"/>
    <property type="match status" value="1"/>
</dbReference>
<keyword evidence="3" id="KW-1134">Transmembrane beta strand</keyword>
<proteinExistence type="inferred from homology"/>
<keyword evidence="7" id="KW-0998">Cell outer membrane</keyword>
<evidence type="ECO:0000313" key="10">
    <source>
        <dbReference type="Proteomes" id="UP001230253"/>
    </source>
</evidence>
<organism evidence="9 10">
    <name type="scientific">Rhodopseudomonas julia</name>
    <dbReference type="NCBI Taxonomy" id="200617"/>
    <lineage>
        <taxon>Bacteria</taxon>
        <taxon>Pseudomonadati</taxon>
        <taxon>Pseudomonadota</taxon>
        <taxon>Alphaproteobacteria</taxon>
        <taxon>Hyphomicrobiales</taxon>
        <taxon>Nitrobacteraceae</taxon>
        <taxon>Rhodopseudomonas</taxon>
    </lineage>
</organism>
<reference evidence="9 10" key="1">
    <citation type="submission" date="2023-07" db="EMBL/GenBank/DDBJ databases">
        <title>Genomic Encyclopedia of Type Strains, Phase IV (KMG-IV): sequencing the most valuable type-strain genomes for metagenomic binning, comparative biology and taxonomic classification.</title>
        <authorList>
            <person name="Goeker M."/>
        </authorList>
    </citation>
    <scope>NUCLEOTIDE SEQUENCE [LARGE SCALE GENOMIC DNA]</scope>
    <source>
        <strain evidence="9 10">DSM 11549</strain>
    </source>
</reference>
<evidence type="ECO:0000256" key="1">
    <source>
        <dbReference type="ARBA" id="ARBA00004571"/>
    </source>
</evidence>
<protein>
    <submittedName>
        <fullName evidence="9">Long-chain fatty acid transport protein</fullName>
    </submittedName>
</protein>
<dbReference type="InterPro" id="IPR005017">
    <property type="entry name" value="OMPP1/FadL/TodX"/>
</dbReference>
<dbReference type="SUPFAM" id="SSF56935">
    <property type="entry name" value="Porins"/>
    <property type="match status" value="1"/>
</dbReference>
<dbReference type="Proteomes" id="UP001230253">
    <property type="component" value="Unassembled WGS sequence"/>
</dbReference>
<evidence type="ECO:0000256" key="7">
    <source>
        <dbReference type="ARBA" id="ARBA00023237"/>
    </source>
</evidence>
<evidence type="ECO:0000256" key="8">
    <source>
        <dbReference type="SAM" id="SignalP"/>
    </source>
</evidence>
<comment type="similarity">
    <text evidence="2">Belongs to the OmpP1/FadL family.</text>
</comment>
<accession>A0ABU0C8C1</accession>
<feature type="chain" id="PRO_5045488085" evidence="8">
    <location>
        <begin position="29"/>
        <end position="421"/>
    </location>
</feature>
<dbReference type="Gene3D" id="2.40.160.60">
    <property type="entry name" value="Outer membrane protein transport protein (OMPP1/FadL/TodX)"/>
    <property type="match status" value="1"/>
</dbReference>
<evidence type="ECO:0000256" key="5">
    <source>
        <dbReference type="ARBA" id="ARBA00022729"/>
    </source>
</evidence>
<comment type="caution">
    <text evidence="9">The sequence shown here is derived from an EMBL/GenBank/DDBJ whole genome shotgun (WGS) entry which is preliminary data.</text>
</comment>
<comment type="subcellular location">
    <subcellularLocation>
        <location evidence="1">Cell outer membrane</location>
        <topology evidence="1">Multi-pass membrane protein</topology>
    </subcellularLocation>
</comment>
<feature type="signal peptide" evidence="8">
    <location>
        <begin position="1"/>
        <end position="28"/>
    </location>
</feature>
<evidence type="ECO:0000256" key="4">
    <source>
        <dbReference type="ARBA" id="ARBA00022692"/>
    </source>
</evidence>
<name>A0ABU0C8C1_9BRAD</name>
<dbReference type="EMBL" id="JAUSUK010000002">
    <property type="protein sequence ID" value="MDQ0326775.1"/>
    <property type="molecule type" value="Genomic_DNA"/>
</dbReference>
<evidence type="ECO:0000256" key="6">
    <source>
        <dbReference type="ARBA" id="ARBA00023136"/>
    </source>
</evidence>
<gene>
    <name evidence="9" type="ORF">J2R99_002644</name>
</gene>
<keyword evidence="6" id="KW-0472">Membrane</keyword>
<keyword evidence="5 8" id="KW-0732">Signal</keyword>
<keyword evidence="10" id="KW-1185">Reference proteome</keyword>
<evidence type="ECO:0000313" key="9">
    <source>
        <dbReference type="EMBL" id="MDQ0326775.1"/>
    </source>
</evidence>
<dbReference type="PANTHER" id="PTHR35093:SF8">
    <property type="entry name" value="OUTER MEMBRANE PROTEIN NMB0088-RELATED"/>
    <property type="match status" value="1"/>
</dbReference>
<sequence length="421" mass="44912">MHNLKRHLGHSVAVAALVAVTTTSMAHAGAFALREQSAYGQGMAFAGMAAGGSLSSMFWNPATLSAVMGFQSESVISYIAPRSEVDVLSPFPQNEGDIAENAAVPASYYGYRVNDNVILGLGINAPFGLATKYDYNSLIRSSGIAGTTEVFTMAANPVVAYQFNDYLTVAVGAVVEYANVRLTGQALPVFGVSALDDADDIGFGVTAGIQIKPMDGTEIGIGYRSRIDHDIEGPLVTQIGTFNVEADGFDLPDKVSVGLRQRIMDGFRLTAGIEWANWSRFETVTLSGAPAEIPLGFEYEDSWYFALGGEYDVNPDLTVRAGVARELSPNDNANRSFRLPDNDRWWFSAGASYQATERFSFDVGYSYIMADDTDLVSAAAGGPLSNGPFSGTSDGSVHILSAALKMKFGGPRAEEPIVAKY</sequence>
<evidence type="ECO:0000256" key="2">
    <source>
        <dbReference type="ARBA" id="ARBA00008163"/>
    </source>
</evidence>
<dbReference type="RefSeq" id="WP_307154907.1">
    <property type="nucleotide sequence ID" value="NZ_JAUSUK010000002.1"/>
</dbReference>
<evidence type="ECO:0000256" key="3">
    <source>
        <dbReference type="ARBA" id="ARBA00022452"/>
    </source>
</evidence>
<dbReference type="Pfam" id="PF03349">
    <property type="entry name" value="Toluene_X"/>
    <property type="match status" value="1"/>
</dbReference>